<organism evidence="2 3">
    <name type="scientific">Lentilactobacillus parabuchneri</name>
    <dbReference type="NCBI Taxonomy" id="152331"/>
    <lineage>
        <taxon>Bacteria</taxon>
        <taxon>Bacillati</taxon>
        <taxon>Bacillota</taxon>
        <taxon>Bacilli</taxon>
        <taxon>Lactobacillales</taxon>
        <taxon>Lactobacillaceae</taxon>
        <taxon>Lentilactobacillus</taxon>
    </lineage>
</organism>
<comment type="caution">
    <text evidence="2">The sequence shown here is derived from an EMBL/GenBank/DDBJ whole genome shotgun (WGS) entry which is preliminary data.</text>
</comment>
<dbReference type="EMBL" id="WKKY01000917">
    <property type="protein sequence ID" value="MSE22223.1"/>
    <property type="molecule type" value="Genomic_DNA"/>
</dbReference>
<evidence type="ECO:0000256" key="1">
    <source>
        <dbReference type="SAM" id="Phobius"/>
    </source>
</evidence>
<keyword evidence="1" id="KW-1133">Transmembrane helix</keyword>
<evidence type="ECO:0000313" key="2">
    <source>
        <dbReference type="EMBL" id="MSE22223.1"/>
    </source>
</evidence>
<name>A0A844EPF4_9LACO</name>
<feature type="transmembrane region" description="Helical" evidence="1">
    <location>
        <begin position="12"/>
        <end position="37"/>
    </location>
</feature>
<accession>A0A844EPF4</accession>
<gene>
    <name evidence="2" type="ORF">GKC44_13475</name>
</gene>
<keyword evidence="1" id="KW-0812">Transmembrane</keyword>
<keyword evidence="1" id="KW-0472">Membrane</keyword>
<reference evidence="2 3" key="1">
    <citation type="submission" date="2019-11" db="EMBL/GenBank/DDBJ databases">
        <title>Draft Genome Sequence of Plant Growth-Promoting Rhizosphere-Associated Bacteria.</title>
        <authorList>
            <person name="Vasilyev I.Y."/>
            <person name="Radchenko V."/>
            <person name="Ilnitskaya E.V."/>
        </authorList>
    </citation>
    <scope>NUCLEOTIDE SEQUENCE [LARGE SCALE GENOMIC DNA]</scope>
    <source>
        <strain evidence="2 3">VRA_07sq_f</strain>
    </source>
</reference>
<sequence>MKKRDPQTKQQLSLFVKELIGFALLFAVLGIVINFFIKGLRFKHVTNVS</sequence>
<protein>
    <submittedName>
        <fullName evidence="2">Uncharacterized protein</fullName>
    </submittedName>
</protein>
<dbReference type="AlphaFoldDB" id="A0A844EPF4"/>
<evidence type="ECO:0000313" key="3">
    <source>
        <dbReference type="Proteomes" id="UP000491237"/>
    </source>
</evidence>
<dbReference type="Proteomes" id="UP000491237">
    <property type="component" value="Unassembled WGS sequence"/>
</dbReference>
<proteinExistence type="predicted"/>